<dbReference type="EC" id="1.3.5.2" evidence="11"/>
<feature type="binding site" evidence="11">
    <location>
        <position position="171"/>
    </location>
    <ligand>
        <name>FMN</name>
        <dbReference type="ChEBI" id="CHEBI:58210"/>
    </ligand>
</feature>
<evidence type="ECO:0000256" key="2">
    <source>
        <dbReference type="ARBA" id="ARBA00004370"/>
    </source>
</evidence>
<feature type="binding site" evidence="11">
    <location>
        <position position="244"/>
    </location>
    <ligand>
        <name>FMN</name>
        <dbReference type="ChEBI" id="CHEBI:58210"/>
    </ligand>
</feature>
<feature type="binding site" evidence="11">
    <location>
        <begin position="111"/>
        <end position="115"/>
    </location>
    <ligand>
        <name>substrate</name>
    </ligand>
</feature>
<evidence type="ECO:0000256" key="7">
    <source>
        <dbReference type="ARBA" id="ARBA00022975"/>
    </source>
</evidence>
<dbReference type="SUPFAM" id="SSF51395">
    <property type="entry name" value="FMN-linked oxidoreductases"/>
    <property type="match status" value="1"/>
</dbReference>
<evidence type="ECO:0000256" key="4">
    <source>
        <dbReference type="ARBA" id="ARBA00005359"/>
    </source>
</evidence>
<dbReference type="UniPathway" id="UPA00070">
    <property type="reaction ID" value="UER00946"/>
</dbReference>
<dbReference type="Pfam" id="PF01180">
    <property type="entry name" value="DHO_dh"/>
    <property type="match status" value="1"/>
</dbReference>
<evidence type="ECO:0000259" key="12">
    <source>
        <dbReference type="Pfam" id="PF01180"/>
    </source>
</evidence>
<dbReference type="NCBIfam" id="NF003652">
    <property type="entry name" value="PRK05286.2-5"/>
    <property type="match status" value="1"/>
</dbReference>
<feature type="binding site" evidence="11">
    <location>
        <position position="267"/>
    </location>
    <ligand>
        <name>FMN</name>
        <dbReference type="ChEBI" id="CHEBI:58210"/>
    </ligand>
</feature>
<dbReference type="InterPro" id="IPR013785">
    <property type="entry name" value="Aldolase_TIM"/>
</dbReference>
<feature type="binding site" evidence="11">
    <location>
        <position position="171"/>
    </location>
    <ligand>
        <name>substrate</name>
    </ligand>
</feature>
<feature type="binding site" evidence="11">
    <location>
        <position position="296"/>
    </location>
    <ligand>
        <name>FMN</name>
        <dbReference type="ChEBI" id="CHEBI:58210"/>
    </ligand>
</feature>
<dbReference type="PROSITE" id="PS00911">
    <property type="entry name" value="DHODEHASE_1"/>
    <property type="match status" value="1"/>
</dbReference>
<feature type="binding site" evidence="11">
    <location>
        <position position="140"/>
    </location>
    <ligand>
        <name>FMN</name>
        <dbReference type="ChEBI" id="CHEBI:58210"/>
    </ligand>
</feature>
<dbReference type="EMBL" id="JACGXN010000001">
    <property type="protein sequence ID" value="MBA8877178.1"/>
    <property type="molecule type" value="Genomic_DNA"/>
</dbReference>
<reference evidence="13 14" key="1">
    <citation type="submission" date="2020-07" db="EMBL/GenBank/DDBJ databases">
        <title>Genomic Encyclopedia of Type Strains, Phase IV (KMG-V): Genome sequencing to study the core and pangenomes of soil and plant-associated prokaryotes.</title>
        <authorList>
            <person name="Whitman W."/>
        </authorList>
    </citation>
    <scope>NUCLEOTIDE SEQUENCE [LARGE SCALE GENOMIC DNA]</scope>
    <source>
        <strain evidence="13 14">AN3</strain>
    </source>
</reference>
<name>A0A839EFL7_9HYPH</name>
<keyword evidence="9 11" id="KW-0472">Membrane</keyword>
<feature type="binding site" evidence="11">
    <location>
        <begin position="245"/>
        <end position="246"/>
    </location>
    <ligand>
        <name>substrate</name>
    </ligand>
</feature>
<organism evidence="13 14">
    <name type="scientific">Phyllobacterium myrsinacearum</name>
    <dbReference type="NCBI Taxonomy" id="28101"/>
    <lineage>
        <taxon>Bacteria</taxon>
        <taxon>Pseudomonadati</taxon>
        <taxon>Pseudomonadota</taxon>
        <taxon>Alphaproteobacteria</taxon>
        <taxon>Hyphomicrobiales</taxon>
        <taxon>Phyllobacteriaceae</taxon>
        <taxon>Phyllobacterium</taxon>
    </lineage>
</organism>
<dbReference type="AlphaFoldDB" id="A0A839EFL7"/>
<accession>A0A839EFL7</accession>
<dbReference type="PANTHER" id="PTHR48109">
    <property type="entry name" value="DIHYDROOROTATE DEHYDROGENASE (QUINONE), MITOCHONDRIAL-RELATED"/>
    <property type="match status" value="1"/>
</dbReference>
<comment type="subunit">
    <text evidence="11">Monomer.</text>
</comment>
<keyword evidence="14" id="KW-1185">Reference proteome</keyword>
<feature type="binding site" evidence="11">
    <location>
        <position position="86"/>
    </location>
    <ligand>
        <name>FMN</name>
        <dbReference type="ChEBI" id="CHEBI:58210"/>
    </ligand>
</feature>
<feature type="binding site" evidence="11">
    <location>
        <begin position="62"/>
        <end position="66"/>
    </location>
    <ligand>
        <name>FMN</name>
        <dbReference type="ChEBI" id="CHEBI:58210"/>
    </ligand>
</feature>
<feature type="active site" description="Nucleophile" evidence="11">
    <location>
        <position position="174"/>
    </location>
</feature>
<dbReference type="NCBIfam" id="TIGR01036">
    <property type="entry name" value="pyrD_sub2"/>
    <property type="match status" value="1"/>
</dbReference>
<dbReference type="InterPro" id="IPR005720">
    <property type="entry name" value="Dihydroorotate_DH_cat"/>
</dbReference>
<dbReference type="PROSITE" id="PS00912">
    <property type="entry name" value="DHODEHASE_2"/>
    <property type="match status" value="1"/>
</dbReference>
<dbReference type="InterPro" id="IPR001295">
    <property type="entry name" value="Dihydroorotate_DH_CS"/>
</dbReference>
<keyword evidence="7 11" id="KW-0665">Pyrimidine biosynthesis</keyword>
<dbReference type="GO" id="GO:0006207">
    <property type="term" value="P:'de novo' pyrimidine nucleobase biosynthetic process"/>
    <property type="evidence" value="ECO:0007669"/>
    <property type="project" value="UniProtKB-UniRule"/>
</dbReference>
<dbReference type="InterPro" id="IPR050074">
    <property type="entry name" value="DHO_dehydrogenase"/>
</dbReference>
<gene>
    <name evidence="11" type="primary">pyrD</name>
    <name evidence="13" type="ORF">FHW16_000860</name>
</gene>
<evidence type="ECO:0000256" key="10">
    <source>
        <dbReference type="ARBA" id="ARBA00048639"/>
    </source>
</evidence>
<feature type="binding site" evidence="11">
    <location>
        <position position="176"/>
    </location>
    <ligand>
        <name>substrate</name>
    </ligand>
</feature>
<evidence type="ECO:0000313" key="14">
    <source>
        <dbReference type="Proteomes" id="UP000549052"/>
    </source>
</evidence>
<keyword evidence="5 11" id="KW-0285">Flavoprotein</keyword>
<evidence type="ECO:0000256" key="3">
    <source>
        <dbReference type="ARBA" id="ARBA00005161"/>
    </source>
</evidence>
<comment type="caution">
    <text evidence="13">The sequence shown here is derived from an EMBL/GenBank/DDBJ whole genome shotgun (WGS) entry which is preliminary data.</text>
</comment>
<dbReference type="Proteomes" id="UP000549052">
    <property type="component" value="Unassembled WGS sequence"/>
</dbReference>
<proteinExistence type="inferred from homology"/>
<dbReference type="PANTHER" id="PTHR48109:SF4">
    <property type="entry name" value="DIHYDROOROTATE DEHYDROGENASE (QUINONE), MITOCHONDRIAL"/>
    <property type="match status" value="1"/>
</dbReference>
<evidence type="ECO:0000256" key="1">
    <source>
        <dbReference type="ARBA" id="ARBA00003125"/>
    </source>
</evidence>
<keyword evidence="11" id="KW-1003">Cell membrane</keyword>
<evidence type="ECO:0000256" key="5">
    <source>
        <dbReference type="ARBA" id="ARBA00022630"/>
    </source>
</evidence>
<evidence type="ECO:0000313" key="13">
    <source>
        <dbReference type="EMBL" id="MBA8877178.1"/>
    </source>
</evidence>
<dbReference type="InterPro" id="IPR005719">
    <property type="entry name" value="Dihydroorotate_DH_2"/>
</dbReference>
<dbReference type="GO" id="GO:0044205">
    <property type="term" value="P:'de novo' UMP biosynthetic process"/>
    <property type="evidence" value="ECO:0007669"/>
    <property type="project" value="UniProtKB-UniRule"/>
</dbReference>
<evidence type="ECO:0000256" key="11">
    <source>
        <dbReference type="HAMAP-Rule" id="MF_00225"/>
    </source>
</evidence>
<dbReference type="HAMAP" id="MF_00225">
    <property type="entry name" value="DHO_dh_type2"/>
    <property type="match status" value="1"/>
</dbReference>
<dbReference type="CDD" id="cd04738">
    <property type="entry name" value="DHOD_2_like"/>
    <property type="match status" value="1"/>
</dbReference>
<feature type="binding site" evidence="11">
    <location>
        <position position="216"/>
    </location>
    <ligand>
        <name>FMN</name>
        <dbReference type="ChEBI" id="CHEBI:58210"/>
    </ligand>
</feature>
<comment type="subcellular location">
    <subcellularLocation>
        <location evidence="11">Cell membrane</location>
        <topology evidence="11">Peripheral membrane protein</topology>
    </subcellularLocation>
    <subcellularLocation>
        <location evidence="2">Membrane</location>
    </subcellularLocation>
</comment>
<sequence>MSGLFQSLGRKVLFSFDPEDAHGMSIKALKTGLVPGCAPQHDPSLQVTVAGLKFPNPLGMAAGYDKNAEVPDALLKLGFGFAEIGTLTPLAQSGNPKPRIFRLVEDNAVINRLGFNNEGHQAAFQRLSARKNRPGIVGVNIGANKDSADRVADYVAGIRKFNALAGYFTVNISSPNTPGLRDLQARDSLKELLSKVLEARDEAAAQSGARRAVFLKIAPDLPEASLDDIAAEIALHPLDGLIISNTTLSRTGLRSPKHTAETGGLSGVPLFNRSTIVLAKIRQRVGPTFPIVGVGGIDSAKTAIAKIRAGADLVQLYTSMIYRGPGLAAEIVKDMSALLKRDGVDNIAELRDRDVAAWAAKDLPA</sequence>
<dbReference type="GO" id="GO:0005886">
    <property type="term" value="C:plasma membrane"/>
    <property type="evidence" value="ECO:0007669"/>
    <property type="project" value="UniProtKB-SubCell"/>
</dbReference>
<dbReference type="GO" id="GO:0005737">
    <property type="term" value="C:cytoplasm"/>
    <property type="evidence" value="ECO:0007669"/>
    <property type="project" value="InterPro"/>
</dbReference>
<comment type="catalytic activity">
    <reaction evidence="10 11">
        <text>(S)-dihydroorotate + a quinone = orotate + a quinol</text>
        <dbReference type="Rhea" id="RHEA:30187"/>
        <dbReference type="ChEBI" id="CHEBI:24646"/>
        <dbReference type="ChEBI" id="CHEBI:30839"/>
        <dbReference type="ChEBI" id="CHEBI:30864"/>
        <dbReference type="ChEBI" id="CHEBI:132124"/>
        <dbReference type="EC" id="1.3.5.2"/>
    </reaction>
</comment>
<comment type="cofactor">
    <cofactor evidence="11">
        <name>FMN</name>
        <dbReference type="ChEBI" id="CHEBI:58210"/>
    </cofactor>
    <text evidence="11">Binds 1 FMN per subunit.</text>
</comment>
<keyword evidence="8 11" id="KW-0560">Oxidoreductase</keyword>
<comment type="similarity">
    <text evidence="4 11">Belongs to the dihydroorotate dehydrogenase family. Type 2 subfamily.</text>
</comment>
<comment type="pathway">
    <text evidence="3 11">Pyrimidine metabolism; UMP biosynthesis via de novo pathway; orotate from (S)-dihydroorotate (quinone route): step 1/1.</text>
</comment>
<feature type="binding site" evidence="11">
    <location>
        <position position="66"/>
    </location>
    <ligand>
        <name>substrate</name>
    </ligand>
</feature>
<evidence type="ECO:0000256" key="8">
    <source>
        <dbReference type="ARBA" id="ARBA00023002"/>
    </source>
</evidence>
<dbReference type="RefSeq" id="WP_182547879.1">
    <property type="nucleotide sequence ID" value="NZ_JACGXN010000001.1"/>
</dbReference>
<evidence type="ECO:0000256" key="9">
    <source>
        <dbReference type="ARBA" id="ARBA00023136"/>
    </source>
</evidence>
<dbReference type="NCBIfam" id="NF003645">
    <property type="entry name" value="PRK05286.1-2"/>
    <property type="match status" value="1"/>
</dbReference>
<dbReference type="Gene3D" id="3.20.20.70">
    <property type="entry name" value="Aldolase class I"/>
    <property type="match status" value="1"/>
</dbReference>
<feature type="domain" description="Dihydroorotate dehydrogenase catalytic" evidence="12">
    <location>
        <begin position="45"/>
        <end position="339"/>
    </location>
</feature>
<comment type="function">
    <text evidence="1 11">Catalyzes the conversion of dihydroorotate to orotate with quinone as electron acceptor.</text>
</comment>
<evidence type="ECO:0000256" key="6">
    <source>
        <dbReference type="ARBA" id="ARBA00022643"/>
    </source>
</evidence>
<feature type="binding site" evidence="11">
    <location>
        <begin position="317"/>
        <end position="318"/>
    </location>
    <ligand>
        <name>FMN</name>
        <dbReference type="ChEBI" id="CHEBI:58210"/>
    </ligand>
</feature>
<protein>
    <recommendedName>
        <fullName evidence="11">Dihydroorotate dehydrogenase (quinone)</fullName>
        <ecNumber evidence="11">1.3.5.2</ecNumber>
    </recommendedName>
    <alternativeName>
        <fullName evidence="11">DHOdehase</fullName>
        <shortName evidence="11">DHOD</shortName>
        <shortName evidence="11">DHODase</shortName>
    </alternativeName>
    <alternativeName>
        <fullName evidence="11">Dihydroorotate oxidase</fullName>
    </alternativeName>
</protein>
<keyword evidence="6 11" id="KW-0288">FMN</keyword>
<dbReference type="GO" id="GO:0106430">
    <property type="term" value="F:dihydroorotate dehydrogenase (quinone) activity"/>
    <property type="evidence" value="ECO:0007669"/>
    <property type="project" value="UniProtKB-EC"/>
</dbReference>